<dbReference type="Proteomes" id="UP001517388">
    <property type="component" value="Unassembled WGS sequence"/>
</dbReference>
<accession>A0ACC7S4E6</accession>
<evidence type="ECO:0000313" key="1">
    <source>
        <dbReference type="EMBL" id="MTJ43186.1"/>
    </source>
</evidence>
<gene>
    <name evidence="1" type="ORF">FJR39_08120</name>
</gene>
<name>A0ACC7S4E6_DOLFA</name>
<sequence>MLGFLPAPIHIPKRNRSNKKISDIVSATEASAILLLGKDEQAFRDTLSKEENWPKDLIYVPTDMIVEPANSQNLPLPEINGSAIAFLQFTSGSTSLPKGVMISHANCLNNLEMIVAMSQANSDSTFVSWLPHYHDLGLVAHLLCSLYSGAHCVLLAPSTFASQPIQWLRAITKYRAEYTGAPNFAYQLCVDKIQPSDQQTLDLSSLRMAINAAEPINPQTIWDFSEKFAVNGFKPKMFLPAYGMAEATVYISSGYVDKDPVFKAVDWMTLGQQNIAQEPTDKSKEKVFVGCGFPFPWLDQKIYIVDPDKNCVLPPNHVGEIWSTGSNIMAGYYNHPEATAKTLVSLPDDDQTYLRTGDLGFIDEKGELYITGRMKDIIIINGVNYYPQDIEICVQETHPDIRSGSVAAFSVPGQTGEDLVIFAELTKAGVINLRRSGYLEELVEAISVAVGENFEIQLRQIVFLGYMQLPKTSSGKIRRQQCKQEFLQGCTDALAKWPQNKSTNQSPGGISMLNIEKTFERITSMSPMHLKVFTSLIQILTKKYEVRMVDFDVEKSIFFYGIDSLKIIEIHSILEAELGCQIPTEAFFYANTFLGMIDDIARVISNEDSLKVRLTHSQPLNVEIENALEYLLRNRDHKADLSQNTQTKTCLLTGASGFVGTYFLKELLDSTDLNIACLVRAANEEAEEAGLQRIKKTARKFDVKLLQGWENRVQIIIGDMSKKRFGLEEERYNVKFGGNATTFGYLQSAYGIGALIGVLVASQMSAIKNLKTPLVLLCYGLGAGLIALGFVQDFWIASGIIALMGIGGGTVTVLGMTWLQQNTASNMQGRMMGLTMFAAVALDPFSQGVSGVLVEFSLTGLFVAAGVTMFLTAIASSIGRTHTIKSVTTDSSFPVSEPVISVRNLNHYFGSGMLRKQVLFDINLDIQPGEIVIMTGPSGSGKTTLLTLMGGLRSAQEGSLKILGQEICGANKQQLTKLRRQIGYIFQAHNLMTFLTTQENVRMSLELHDEYLNHDINKKAIAMLESVGLGDRISYYPENLSGGQKQRVAIARALVSQPKIVLADEPTAALDKKSGRDVVELMQKLAKEQGCTILLVTHDNRILDIADRIIYMEDGQLKDVNIKAKIQ</sequence>
<keyword evidence="2" id="KW-1185">Reference proteome</keyword>
<protein>
    <submittedName>
        <fullName evidence="1">MFS transporter</fullName>
    </submittedName>
</protein>
<reference evidence="2" key="1">
    <citation type="journal article" date="2020" name="Toxins">
        <title>Phylogenomic Analysis of Secondary Metabolism in the Toxic Cyanobacterial Genera Anabaena, Dolichospermum and Aphanizomenon.</title>
        <authorList>
            <person name="Oesterholm J."/>
            <person name="Popin R.V."/>
            <person name="Fewer D.P."/>
            <person name="Sivonen K."/>
        </authorList>
    </citation>
    <scope>NUCLEOTIDE SEQUENCE [LARGE SCALE GENOMIC DNA]</scope>
    <source>
        <strain evidence="2">UHCC 0037</strain>
    </source>
</reference>
<organism evidence="1 2">
    <name type="scientific">Dolichospermum flos-aquae UHCC 0037</name>
    <dbReference type="NCBI Taxonomy" id="2590026"/>
    <lineage>
        <taxon>Bacteria</taxon>
        <taxon>Bacillati</taxon>
        <taxon>Cyanobacteriota</taxon>
        <taxon>Cyanophyceae</taxon>
        <taxon>Nostocales</taxon>
        <taxon>Aphanizomenonaceae</taxon>
        <taxon>Dolichospermum</taxon>
    </lineage>
</organism>
<evidence type="ECO:0000313" key="2">
    <source>
        <dbReference type="Proteomes" id="UP001517388"/>
    </source>
</evidence>
<comment type="caution">
    <text evidence="1">The sequence shown here is derived from an EMBL/GenBank/DDBJ whole genome shotgun (WGS) entry which is preliminary data.</text>
</comment>
<dbReference type="EMBL" id="VILF01000001">
    <property type="protein sequence ID" value="MTJ43186.1"/>
    <property type="molecule type" value="Genomic_DNA"/>
</dbReference>
<proteinExistence type="predicted"/>